<dbReference type="Proteomes" id="UP000193920">
    <property type="component" value="Unassembled WGS sequence"/>
</dbReference>
<feature type="region of interest" description="Disordered" evidence="1">
    <location>
        <begin position="60"/>
        <end position="80"/>
    </location>
</feature>
<feature type="region of interest" description="Disordered" evidence="1">
    <location>
        <begin position="1"/>
        <end position="28"/>
    </location>
</feature>
<feature type="compositionally biased region" description="Low complexity" evidence="1">
    <location>
        <begin position="7"/>
        <end position="24"/>
    </location>
</feature>
<dbReference type="EMBL" id="MCOG01000091">
    <property type="protein sequence ID" value="ORY53357.1"/>
    <property type="molecule type" value="Genomic_DNA"/>
</dbReference>
<dbReference type="AlphaFoldDB" id="A0A1Y2D2C2"/>
<feature type="compositionally biased region" description="Low complexity" evidence="1">
    <location>
        <begin position="63"/>
        <end position="74"/>
    </location>
</feature>
<accession>A0A1Y2D2C2</accession>
<comment type="caution">
    <text evidence="2">The sequence shown here is derived from an EMBL/GenBank/DDBJ whole genome shotgun (WGS) entry which is preliminary data.</text>
</comment>
<name>A0A1Y2D2C2_9FUNG</name>
<organism evidence="2 3">
    <name type="scientific">Neocallimastix californiae</name>
    <dbReference type="NCBI Taxonomy" id="1754190"/>
    <lineage>
        <taxon>Eukaryota</taxon>
        <taxon>Fungi</taxon>
        <taxon>Fungi incertae sedis</taxon>
        <taxon>Chytridiomycota</taxon>
        <taxon>Chytridiomycota incertae sedis</taxon>
        <taxon>Neocallimastigomycetes</taxon>
        <taxon>Neocallimastigales</taxon>
        <taxon>Neocallimastigaceae</taxon>
        <taxon>Neocallimastix</taxon>
    </lineage>
</organism>
<gene>
    <name evidence="2" type="ORF">LY90DRAFT_702599</name>
</gene>
<sequence length="80" mass="9010">MDNNQQTFSSNIFTDISSSSNNTERSNEINRKFSHASITPSIPNNSFFLKLVNYHNQPINMRSSITPSNEISSSKKSNVI</sequence>
<keyword evidence="3" id="KW-1185">Reference proteome</keyword>
<evidence type="ECO:0000256" key="1">
    <source>
        <dbReference type="SAM" id="MobiDB-lite"/>
    </source>
</evidence>
<proteinExistence type="predicted"/>
<evidence type="ECO:0000313" key="3">
    <source>
        <dbReference type="Proteomes" id="UP000193920"/>
    </source>
</evidence>
<protein>
    <submittedName>
        <fullName evidence="2">Uncharacterized protein</fullName>
    </submittedName>
</protein>
<evidence type="ECO:0000313" key="2">
    <source>
        <dbReference type="EMBL" id="ORY53357.1"/>
    </source>
</evidence>
<reference evidence="2 3" key="1">
    <citation type="submission" date="2016-08" db="EMBL/GenBank/DDBJ databases">
        <title>A Parts List for Fungal Cellulosomes Revealed by Comparative Genomics.</title>
        <authorList>
            <consortium name="DOE Joint Genome Institute"/>
            <person name="Haitjema C.H."/>
            <person name="Gilmore S.P."/>
            <person name="Henske J.K."/>
            <person name="Solomon K.V."/>
            <person name="De Groot R."/>
            <person name="Kuo A."/>
            <person name="Mondo S.J."/>
            <person name="Salamov A.A."/>
            <person name="Labutti K."/>
            <person name="Zhao Z."/>
            <person name="Chiniquy J."/>
            <person name="Barry K."/>
            <person name="Brewer H.M."/>
            <person name="Purvine S.O."/>
            <person name="Wright A.T."/>
            <person name="Boxma B."/>
            <person name="Van Alen T."/>
            <person name="Hackstein J.H."/>
            <person name="Baker S.E."/>
            <person name="Grigoriev I.V."/>
            <person name="O'Malley M.A."/>
        </authorList>
    </citation>
    <scope>NUCLEOTIDE SEQUENCE [LARGE SCALE GENOMIC DNA]</scope>
    <source>
        <strain evidence="2 3">G1</strain>
    </source>
</reference>